<comment type="caution">
    <text evidence="1">The sequence shown here is derived from an EMBL/GenBank/DDBJ whole genome shotgun (WGS) entry which is preliminary data.</text>
</comment>
<name>A0A822UZ56_AGRTU</name>
<evidence type="ECO:0000313" key="2">
    <source>
        <dbReference type="Proteomes" id="UP000192074"/>
    </source>
</evidence>
<accession>A0A822UZ56</accession>
<dbReference type="RefSeq" id="WP_060723217.1">
    <property type="nucleotide sequence ID" value="NZ_LMVK01000004.1"/>
</dbReference>
<dbReference type="EMBL" id="FCNL01000011">
    <property type="protein sequence ID" value="CVI15263.1"/>
    <property type="molecule type" value="Genomic_DNA"/>
</dbReference>
<protein>
    <submittedName>
        <fullName evidence="1">Uncharacterized protein</fullName>
    </submittedName>
</protein>
<sequence length="150" mass="16783">MTNHPRAEAIFEEFGVRIVPANVVPAVGETRAVATLARIIKRYGEDHARFVIMSLADCANNRASLDETALWATSDIVLAFRKNYPQIMESDVSRFLSFFDGIPVGKLQYWCFGLDGITNKRAALVGLIWERACRVFGETQGELFDGRVRA</sequence>
<gene>
    <name evidence="1" type="ORF">AGR4A_Cc190048</name>
</gene>
<dbReference type="Proteomes" id="UP000192074">
    <property type="component" value="Unassembled WGS sequence"/>
</dbReference>
<organism evidence="1 2">
    <name type="scientific">Agrobacterium tumefaciens str. B6</name>
    <dbReference type="NCBI Taxonomy" id="1183423"/>
    <lineage>
        <taxon>Bacteria</taxon>
        <taxon>Pseudomonadati</taxon>
        <taxon>Pseudomonadota</taxon>
        <taxon>Alphaproteobacteria</taxon>
        <taxon>Hyphomicrobiales</taxon>
        <taxon>Rhizobiaceae</taxon>
        <taxon>Rhizobium/Agrobacterium group</taxon>
        <taxon>Agrobacterium</taxon>
        <taxon>Agrobacterium tumefaciens complex</taxon>
    </lineage>
</organism>
<reference evidence="1 2" key="1">
    <citation type="submission" date="2016-01" db="EMBL/GenBank/DDBJ databases">
        <authorList>
            <person name="Regsiter A."/>
            <person name="william w."/>
        </authorList>
    </citation>
    <scope>NUCLEOTIDE SEQUENCE [LARGE SCALE GENOMIC DNA]</scope>
    <source>
        <strain evidence="1 2">B6</strain>
    </source>
</reference>
<dbReference type="AlphaFoldDB" id="A0A822UZ56"/>
<proteinExistence type="predicted"/>
<evidence type="ECO:0000313" key="1">
    <source>
        <dbReference type="EMBL" id="CVI15263.1"/>
    </source>
</evidence>